<accession>A0A382YIF1</accession>
<reference evidence="1" key="1">
    <citation type="submission" date="2018-05" db="EMBL/GenBank/DDBJ databases">
        <authorList>
            <person name="Lanie J.A."/>
            <person name="Ng W.-L."/>
            <person name="Kazmierczak K.M."/>
            <person name="Andrzejewski T.M."/>
            <person name="Davidsen T.M."/>
            <person name="Wayne K.J."/>
            <person name="Tettelin H."/>
            <person name="Glass J.I."/>
            <person name="Rusch D."/>
            <person name="Podicherti R."/>
            <person name="Tsui H.-C.T."/>
            <person name="Winkler M.E."/>
        </authorList>
    </citation>
    <scope>NUCLEOTIDE SEQUENCE</scope>
</reference>
<sequence>MLNEQGIAKFSRVEWGATGSAGDPPKDILFDDEYSEVVVFSNGHYRTIDTESHFSTMREMVEVI</sequence>
<proteinExistence type="predicted"/>
<name>A0A382YIF1_9ZZZZ</name>
<organism evidence="1">
    <name type="scientific">marine metagenome</name>
    <dbReference type="NCBI Taxonomy" id="408172"/>
    <lineage>
        <taxon>unclassified sequences</taxon>
        <taxon>metagenomes</taxon>
        <taxon>ecological metagenomes</taxon>
    </lineage>
</organism>
<feature type="non-terminal residue" evidence="1">
    <location>
        <position position="64"/>
    </location>
</feature>
<protein>
    <submittedName>
        <fullName evidence="1">Uncharacterized protein</fullName>
    </submittedName>
</protein>
<dbReference type="EMBL" id="UINC01176097">
    <property type="protein sequence ID" value="SVD83066.1"/>
    <property type="molecule type" value="Genomic_DNA"/>
</dbReference>
<evidence type="ECO:0000313" key="1">
    <source>
        <dbReference type="EMBL" id="SVD83066.1"/>
    </source>
</evidence>
<gene>
    <name evidence="1" type="ORF">METZ01_LOCUS435920</name>
</gene>
<dbReference type="AlphaFoldDB" id="A0A382YIF1"/>